<protein>
    <submittedName>
        <fullName evidence="2">Transcriptional regulator-like protein</fullName>
    </submittedName>
</protein>
<evidence type="ECO:0000313" key="3">
    <source>
        <dbReference type="Proteomes" id="UP000236379"/>
    </source>
</evidence>
<dbReference type="Pfam" id="PF13338">
    <property type="entry name" value="AbiEi_4"/>
    <property type="match status" value="1"/>
</dbReference>
<dbReference type="OrthoDB" id="9789781at2"/>
<evidence type="ECO:0000259" key="1">
    <source>
        <dbReference type="Pfam" id="PF13338"/>
    </source>
</evidence>
<dbReference type="EMBL" id="PPPD01000006">
    <property type="protein sequence ID" value="PNY79179.1"/>
    <property type="molecule type" value="Genomic_DNA"/>
</dbReference>
<sequence>MNITTTGALEVLDLFTQGGGVLTARDAARAGVRSVTLTRLLRQGLIERAQRGVYRLVDVGDLPVADGAAEDLLEVQLRAPYARPCLVSALHLHGLTTTRPTVLQFAVPSRHRPPAVDTPAIEIFYFGPRAYGEGLVTVHVRGRILTTYSVEKTLTDLLRYAPKFGRDLYLEGLKKYLKRPEAQVQALIELGRAQGVWTLLSHDLEVLLHDQDH</sequence>
<accession>A0A2K3URK7</accession>
<feature type="domain" description="AbiEi antitoxin N-terminal" evidence="1">
    <location>
        <begin position="11"/>
        <end position="57"/>
    </location>
</feature>
<dbReference type="Proteomes" id="UP000236379">
    <property type="component" value="Unassembled WGS sequence"/>
</dbReference>
<reference evidence="2 3" key="1">
    <citation type="submission" date="2018-01" db="EMBL/GenBank/DDBJ databases">
        <title>Deinococcus koreensis sp. nov., a radiation-resistant bacterium isolated from river water.</title>
        <authorList>
            <person name="Choi A."/>
        </authorList>
    </citation>
    <scope>NUCLEOTIDE SEQUENCE [LARGE SCALE GENOMIC DNA]</scope>
    <source>
        <strain evidence="2 3">SJW1-2</strain>
    </source>
</reference>
<proteinExistence type="predicted"/>
<dbReference type="RefSeq" id="WP_103314330.1">
    <property type="nucleotide sequence ID" value="NZ_PPPD01000006.1"/>
</dbReference>
<keyword evidence="3" id="KW-1185">Reference proteome</keyword>
<evidence type="ECO:0000313" key="2">
    <source>
        <dbReference type="EMBL" id="PNY79179.1"/>
    </source>
</evidence>
<gene>
    <name evidence="2" type="ORF">CVO96_20480</name>
</gene>
<organism evidence="2 3">
    <name type="scientific">Deinococcus koreensis</name>
    <dbReference type="NCBI Taxonomy" id="2054903"/>
    <lineage>
        <taxon>Bacteria</taxon>
        <taxon>Thermotogati</taxon>
        <taxon>Deinococcota</taxon>
        <taxon>Deinococci</taxon>
        <taxon>Deinococcales</taxon>
        <taxon>Deinococcaceae</taxon>
        <taxon>Deinococcus</taxon>
    </lineage>
</organism>
<name>A0A2K3URK7_9DEIO</name>
<dbReference type="InterPro" id="IPR025159">
    <property type="entry name" value="AbiEi_N"/>
</dbReference>
<dbReference type="AlphaFoldDB" id="A0A2K3URK7"/>
<comment type="caution">
    <text evidence="2">The sequence shown here is derived from an EMBL/GenBank/DDBJ whole genome shotgun (WGS) entry which is preliminary data.</text>
</comment>